<name>A0A1F4XJB1_9BACT</name>
<dbReference type="EMBL" id="MEWR01000022">
    <property type="protein sequence ID" value="OGC81690.1"/>
    <property type="molecule type" value="Genomic_DNA"/>
</dbReference>
<evidence type="ECO:0000313" key="2">
    <source>
        <dbReference type="Proteomes" id="UP000177614"/>
    </source>
</evidence>
<organism evidence="1 2">
    <name type="scientific">Candidatus Abawacabacteria bacterium RBG_16_42_10</name>
    <dbReference type="NCBI Taxonomy" id="1817814"/>
    <lineage>
        <taxon>Bacteria</taxon>
        <taxon>Candidatus Abawacaibacteriota</taxon>
    </lineage>
</organism>
<sequence>MLTGETLEKEILGIIAGKCNYIEQMPNGGKMECKYTENERKAVSQYYKDVEAAESFGTGTNVDLGSGKQKTTYTIDGKEVENPLQEAMNNGVCVISGY</sequence>
<dbReference type="Proteomes" id="UP000177614">
    <property type="component" value="Unassembled WGS sequence"/>
</dbReference>
<comment type="caution">
    <text evidence="1">The sequence shown here is derived from an EMBL/GenBank/DDBJ whole genome shotgun (WGS) entry which is preliminary data.</text>
</comment>
<gene>
    <name evidence="1" type="ORF">A2V81_00345</name>
</gene>
<evidence type="ECO:0000313" key="1">
    <source>
        <dbReference type="EMBL" id="OGC81690.1"/>
    </source>
</evidence>
<protein>
    <submittedName>
        <fullName evidence="1">Uncharacterized protein</fullName>
    </submittedName>
</protein>
<reference evidence="1 2" key="1">
    <citation type="journal article" date="2016" name="Nat. Commun.">
        <title>Thousands of microbial genomes shed light on interconnected biogeochemical processes in an aquifer system.</title>
        <authorList>
            <person name="Anantharaman K."/>
            <person name="Brown C.T."/>
            <person name="Hug L.A."/>
            <person name="Sharon I."/>
            <person name="Castelle C.J."/>
            <person name="Probst A.J."/>
            <person name="Thomas B.C."/>
            <person name="Singh A."/>
            <person name="Wilkins M.J."/>
            <person name="Karaoz U."/>
            <person name="Brodie E.L."/>
            <person name="Williams K.H."/>
            <person name="Hubbard S.S."/>
            <person name="Banfield J.F."/>
        </authorList>
    </citation>
    <scope>NUCLEOTIDE SEQUENCE [LARGE SCALE GENOMIC DNA]</scope>
</reference>
<dbReference type="AlphaFoldDB" id="A0A1F4XJB1"/>
<accession>A0A1F4XJB1</accession>
<dbReference type="STRING" id="1817814.A2V81_00345"/>
<proteinExistence type="predicted"/>